<accession>A0A6L2NUP8</accession>
<protein>
    <submittedName>
        <fullName evidence="1">Uncharacterized protein</fullName>
    </submittedName>
</protein>
<dbReference type="EMBL" id="BKCJ010010095">
    <property type="protein sequence ID" value="GEU90038.1"/>
    <property type="molecule type" value="Genomic_DNA"/>
</dbReference>
<organism evidence="1">
    <name type="scientific">Tanacetum cinerariifolium</name>
    <name type="common">Dalmatian daisy</name>
    <name type="synonym">Chrysanthemum cinerariifolium</name>
    <dbReference type="NCBI Taxonomy" id="118510"/>
    <lineage>
        <taxon>Eukaryota</taxon>
        <taxon>Viridiplantae</taxon>
        <taxon>Streptophyta</taxon>
        <taxon>Embryophyta</taxon>
        <taxon>Tracheophyta</taxon>
        <taxon>Spermatophyta</taxon>
        <taxon>Magnoliopsida</taxon>
        <taxon>eudicotyledons</taxon>
        <taxon>Gunneridae</taxon>
        <taxon>Pentapetalae</taxon>
        <taxon>asterids</taxon>
        <taxon>campanulids</taxon>
        <taxon>Asterales</taxon>
        <taxon>Asteraceae</taxon>
        <taxon>Asteroideae</taxon>
        <taxon>Anthemideae</taxon>
        <taxon>Anthemidinae</taxon>
        <taxon>Tanacetum</taxon>
    </lineage>
</organism>
<gene>
    <name evidence="1" type="ORF">Tci_062016</name>
</gene>
<dbReference type="AlphaFoldDB" id="A0A6L2NUP8"/>
<name>A0A6L2NUP8_TANCI</name>
<reference evidence="1" key="1">
    <citation type="journal article" date="2019" name="Sci. Rep.">
        <title>Draft genome of Tanacetum cinerariifolium, the natural source of mosquito coil.</title>
        <authorList>
            <person name="Yamashiro T."/>
            <person name="Shiraishi A."/>
            <person name="Satake H."/>
            <person name="Nakayama K."/>
        </authorList>
    </citation>
    <scope>NUCLEOTIDE SEQUENCE</scope>
</reference>
<comment type="caution">
    <text evidence="1">The sequence shown here is derived from an EMBL/GenBank/DDBJ whole genome shotgun (WGS) entry which is preliminary data.</text>
</comment>
<evidence type="ECO:0000313" key="1">
    <source>
        <dbReference type="EMBL" id="GEU90038.1"/>
    </source>
</evidence>
<sequence length="228" mass="25519">MLQISVLTGKGLQFKQGWSSATTIKKKVILLDSALNLKGPRIRHGLKKKMLLTEALESGAYLDLAQLAFLADNGDTVTPILASQGIPFPIAFQTNDFDAFDLDCDDAPSAKAVLMANISSYDSNVLFDVPFHETNIVNYMSSQTRKNNSLDHDNFASGFLKDENDRLIELLIPKDILHIVVNYLAAINDYESKQKSFIDEYNETLMLQSELTKKHDKVKKAVYNELSK</sequence>
<proteinExistence type="predicted"/>